<dbReference type="EMBL" id="BRYB01000469">
    <property type="protein sequence ID" value="GMI30515.1"/>
    <property type="molecule type" value="Genomic_DNA"/>
</dbReference>
<protein>
    <submittedName>
        <fullName evidence="2">Uncharacterized protein</fullName>
    </submittedName>
</protein>
<feature type="compositionally biased region" description="Polar residues" evidence="1">
    <location>
        <begin position="66"/>
        <end position="91"/>
    </location>
</feature>
<accession>A0ABQ6MQU8</accession>
<name>A0ABQ6MQU8_9STRA</name>
<evidence type="ECO:0000313" key="3">
    <source>
        <dbReference type="Proteomes" id="UP001165060"/>
    </source>
</evidence>
<keyword evidence="3" id="KW-1185">Reference proteome</keyword>
<sequence length="686" mass="75578">MQPWGWSPHTAELYSRLSCDARPWYTGDPSQKRLFGKHFAASVLAKVLATNLHPPNGGSNPLLPEQNAQSSAYKSGSPNGGSNPLLPDTSQSSAYQSGIACTTLDQVCDAIETLQRTHPASELGIVIKDAFEGSGRGFIHVKQWKLQADESGGVPREQRLMRPEQLNAVKKILKRTPVVVERWLTLATEFSAHYQVASTVGGATSVQFRGLLRFSANNLGKWLGSHARDGCQNMDAGVRAALFGDAGGDCDAGTPLPELSPEMRDAYERVRIALEGSLKDTGYYGPLSVDAIMYWTEEATPKLQLKPVSEINLRENMGTLVLHLAQYVHPAKAGFYTILSRSFLKDLDGSDFSSVDEHELKVNEEGQITAGILRLTEGGEEFMAVLVVAATIEEAMDIAKVQGQEKAKEKPPAAKLSEVKTKRKFVWFSDRLKVATEGAKIIDFTPAVHAAMAVEIEKVRAGREAARLIAYPPAIQEHLDSDAWRLLRRETKHSYDTTAHALRDRFVSTLGLGEIELDELHTLFSGDQGSKSDRREKTAMLAGLRDAGRRQAFLGAYENLVLEQLAPMVAAKMECGGRVVFQSFPCVRVLRPGEFSIGPHCDAQYQLPDGNLNVYFAVENLTEKTRVSLDFRIIPGCCYETDVERQLLDFKVGSYYSEAKLGDGGKWEVSVRGFPSHRHGFPHTNK</sequence>
<dbReference type="Proteomes" id="UP001165060">
    <property type="component" value="Unassembled WGS sequence"/>
</dbReference>
<feature type="region of interest" description="Disordered" evidence="1">
    <location>
        <begin position="55"/>
        <end position="91"/>
    </location>
</feature>
<evidence type="ECO:0000256" key="1">
    <source>
        <dbReference type="SAM" id="MobiDB-lite"/>
    </source>
</evidence>
<proteinExistence type="predicted"/>
<comment type="caution">
    <text evidence="2">The sequence shown here is derived from an EMBL/GenBank/DDBJ whole genome shotgun (WGS) entry which is preliminary data.</text>
</comment>
<reference evidence="2 3" key="1">
    <citation type="journal article" date="2023" name="Commun. Biol.">
        <title>Genome analysis of Parmales, the sister group of diatoms, reveals the evolutionary specialization of diatoms from phago-mixotrophs to photoautotrophs.</title>
        <authorList>
            <person name="Ban H."/>
            <person name="Sato S."/>
            <person name="Yoshikawa S."/>
            <person name="Yamada K."/>
            <person name="Nakamura Y."/>
            <person name="Ichinomiya M."/>
            <person name="Sato N."/>
            <person name="Blanc-Mathieu R."/>
            <person name="Endo H."/>
            <person name="Kuwata A."/>
            <person name="Ogata H."/>
        </authorList>
    </citation>
    <scope>NUCLEOTIDE SEQUENCE [LARGE SCALE GENOMIC DNA]</scope>
</reference>
<evidence type="ECO:0000313" key="2">
    <source>
        <dbReference type="EMBL" id="GMI30515.1"/>
    </source>
</evidence>
<gene>
    <name evidence="2" type="ORF">TeGR_g1402</name>
</gene>
<organism evidence="2 3">
    <name type="scientific">Tetraparma gracilis</name>
    <dbReference type="NCBI Taxonomy" id="2962635"/>
    <lineage>
        <taxon>Eukaryota</taxon>
        <taxon>Sar</taxon>
        <taxon>Stramenopiles</taxon>
        <taxon>Ochrophyta</taxon>
        <taxon>Bolidophyceae</taxon>
        <taxon>Parmales</taxon>
        <taxon>Triparmaceae</taxon>
        <taxon>Tetraparma</taxon>
    </lineage>
</organism>